<dbReference type="EMBL" id="QNSF01000005">
    <property type="protein sequence ID" value="RBP93886.1"/>
    <property type="molecule type" value="Genomic_DNA"/>
</dbReference>
<protein>
    <submittedName>
        <fullName evidence="1">Uncharacterized protein</fullName>
    </submittedName>
</protein>
<comment type="caution">
    <text evidence="1">The sequence shown here is derived from an EMBL/GenBank/DDBJ whole genome shotgun (WGS) entry which is preliminary data.</text>
</comment>
<reference evidence="1 2" key="1">
    <citation type="submission" date="2018-06" db="EMBL/GenBank/DDBJ databases">
        <title>Freshwater and sediment microbial communities from various areas in North America, analyzing microbe dynamics in response to fracking.</title>
        <authorList>
            <person name="Lamendella R."/>
        </authorList>
    </citation>
    <scope>NUCLEOTIDE SEQUENCE [LARGE SCALE GENOMIC DNA]</scope>
    <source>
        <strain evidence="1 2">14_TX</strain>
    </source>
</reference>
<name>A0A366JWI7_CYTFI</name>
<sequence length="71" mass="8125">MEVSPFMVLVCRSANTAGFAMAVQQPYKSVHSKDKTECGHDKEAFLKNEKSGSAYLCLMYRQKWVWGNFIM</sequence>
<evidence type="ECO:0000313" key="1">
    <source>
        <dbReference type="EMBL" id="RBP93886.1"/>
    </source>
</evidence>
<gene>
    <name evidence="1" type="ORF">DFO70_105116</name>
</gene>
<organism evidence="1 2">
    <name type="scientific">Cytobacillus firmus</name>
    <name type="common">Bacillus firmus</name>
    <dbReference type="NCBI Taxonomy" id="1399"/>
    <lineage>
        <taxon>Bacteria</taxon>
        <taxon>Bacillati</taxon>
        <taxon>Bacillota</taxon>
        <taxon>Bacilli</taxon>
        <taxon>Bacillales</taxon>
        <taxon>Bacillaceae</taxon>
        <taxon>Cytobacillus</taxon>
    </lineage>
</organism>
<keyword evidence="2" id="KW-1185">Reference proteome</keyword>
<evidence type="ECO:0000313" key="2">
    <source>
        <dbReference type="Proteomes" id="UP000252731"/>
    </source>
</evidence>
<proteinExistence type="predicted"/>
<accession>A0A366JWI7</accession>
<dbReference type="AlphaFoldDB" id="A0A366JWI7"/>
<dbReference type="Proteomes" id="UP000252731">
    <property type="component" value="Unassembled WGS sequence"/>
</dbReference>